<accession>A0A0H4A0L5</accession>
<reference evidence="1" key="1">
    <citation type="journal article" date="2015" name="MBio">
        <title>Eco-Evolutionary Dynamics of Episomes among Ecologically Cohesive Bacterial Populations.</title>
        <authorList>
            <person name="Xue H."/>
            <person name="Cordero O.X."/>
            <person name="Camas F.M."/>
            <person name="Trimble W."/>
            <person name="Meyer F."/>
            <person name="Guglielmini J."/>
            <person name="Rocha E.P."/>
            <person name="Polz M.F."/>
        </authorList>
    </citation>
    <scope>NUCLEOTIDE SEQUENCE</scope>
    <source>
        <strain evidence="1">FF_375</strain>
    </source>
</reference>
<name>A0A0H4A0L5_9VIBR</name>
<evidence type="ECO:0000313" key="1">
    <source>
        <dbReference type="EMBL" id="AKN39271.1"/>
    </source>
</evidence>
<protein>
    <submittedName>
        <fullName evidence="1">Uncharacterized protein</fullName>
    </submittedName>
</protein>
<dbReference type="AlphaFoldDB" id="A0A0H4A0L5"/>
<proteinExistence type="predicted"/>
<organism evidence="1">
    <name type="scientific">Vibrio tasmaniensis</name>
    <dbReference type="NCBI Taxonomy" id="212663"/>
    <lineage>
        <taxon>Bacteria</taxon>
        <taxon>Pseudomonadati</taxon>
        <taxon>Pseudomonadota</taxon>
        <taxon>Gammaproteobacteria</taxon>
        <taxon>Vibrionales</taxon>
        <taxon>Vibrionaceae</taxon>
        <taxon>Vibrio</taxon>
    </lineage>
</organism>
<dbReference type="EMBL" id="KP795639">
    <property type="protein sequence ID" value="AKN39271.1"/>
    <property type="molecule type" value="Genomic_DNA"/>
</dbReference>
<sequence>MPTHALSYADIQRAIKTTHQVLESKTLAPVILTLAQQSQTHNVSPEHALMMLLKSQGDQDEHQQ</sequence>